<evidence type="ECO:0000259" key="1">
    <source>
        <dbReference type="PROSITE" id="PS51833"/>
    </source>
</evidence>
<dbReference type="SUPFAM" id="SSF109604">
    <property type="entry name" value="HD-domain/PDEase-like"/>
    <property type="match status" value="1"/>
</dbReference>
<dbReference type="PANTHER" id="PTHR33525:SF3">
    <property type="entry name" value="RIBONUCLEASE Y"/>
    <property type="match status" value="1"/>
</dbReference>
<dbReference type="Gene3D" id="1.10.3210.10">
    <property type="entry name" value="Hypothetical protein af1432"/>
    <property type="match status" value="1"/>
</dbReference>
<dbReference type="OrthoDB" id="598113at2"/>
<dbReference type="EMBL" id="MPRJ01000052">
    <property type="protein sequence ID" value="OOZ36159.1"/>
    <property type="molecule type" value="Genomic_DNA"/>
</dbReference>
<accession>A0A1T2KTI1</accession>
<dbReference type="PANTHER" id="PTHR33525">
    <property type="match status" value="1"/>
</dbReference>
<dbReference type="InterPro" id="IPR052340">
    <property type="entry name" value="RNase_Y/CdgJ"/>
</dbReference>
<evidence type="ECO:0000313" key="2">
    <source>
        <dbReference type="EMBL" id="OOZ36159.1"/>
    </source>
</evidence>
<dbReference type="PROSITE" id="PS51833">
    <property type="entry name" value="HDOD"/>
    <property type="match status" value="1"/>
</dbReference>
<dbReference type="Pfam" id="PF08668">
    <property type="entry name" value="HDOD"/>
    <property type="match status" value="1"/>
</dbReference>
<proteinExistence type="predicted"/>
<sequence length="253" mass="28033">MSIHPDLISHRIPLRFLPERIMGYLAQQAWVEEIPADEDLYDSKNGDDSAYLLDGRVPLQFEGDEPKMIDPQSPMAEFPLNSPRPPQVTHAISQGVVSLVRLPRELVESISSYFAQQSDSSLTGIELKKEDDPGDRIFLDFLNKIQSGKCELPGIPDIAARISQAVDNPDSDAQTVARVIQSDPAVTTRIIKVVNSSAFGGSHAIDNCQQAVARLGLDNTRNIVISFALKNLFQTDSPLIQKRMKELWQPSVT</sequence>
<reference evidence="2 3" key="1">
    <citation type="submission" date="2016-11" db="EMBL/GenBank/DDBJ databases">
        <title>Mixed transmission modes and dynamic genome evolution in an obligate animal-bacterial symbiosis.</title>
        <authorList>
            <person name="Russell S.L."/>
            <person name="Corbett-Detig R.B."/>
            <person name="Cavanaugh C.M."/>
        </authorList>
    </citation>
    <scope>NUCLEOTIDE SEQUENCE [LARGE SCALE GENOMIC DNA]</scope>
    <source>
        <strain evidence="2">Se-Cadez</strain>
    </source>
</reference>
<protein>
    <recommendedName>
        <fullName evidence="1">HDOD domain-containing protein</fullName>
    </recommendedName>
</protein>
<keyword evidence="3" id="KW-1185">Reference proteome</keyword>
<dbReference type="InterPro" id="IPR013976">
    <property type="entry name" value="HDOD"/>
</dbReference>
<dbReference type="Proteomes" id="UP000190896">
    <property type="component" value="Unassembled WGS sequence"/>
</dbReference>
<dbReference type="AlphaFoldDB" id="A0A1T2KTI1"/>
<feature type="domain" description="HDOD" evidence="1">
    <location>
        <begin position="152"/>
        <end position="253"/>
    </location>
</feature>
<organism evidence="2 3">
    <name type="scientific">Solemya velesiana gill symbiont</name>
    <dbReference type="NCBI Taxonomy" id="1918948"/>
    <lineage>
        <taxon>Bacteria</taxon>
        <taxon>Pseudomonadati</taxon>
        <taxon>Pseudomonadota</taxon>
        <taxon>Gammaproteobacteria</taxon>
        <taxon>sulfur-oxidizing symbionts</taxon>
    </lineage>
</organism>
<name>A0A1T2KTI1_9GAMM</name>
<comment type="caution">
    <text evidence="2">The sequence shown here is derived from an EMBL/GenBank/DDBJ whole genome shotgun (WGS) entry which is preliminary data.</text>
</comment>
<evidence type="ECO:0000313" key="3">
    <source>
        <dbReference type="Proteomes" id="UP000190896"/>
    </source>
</evidence>
<gene>
    <name evidence="2" type="ORF">BOW51_08510</name>
</gene>